<gene>
    <name evidence="2" type="ORF">NCTC13832_00253</name>
    <name evidence="3" type="ORF">NCTC13832_02357</name>
    <name evidence="4" type="ORF">NCTC13832_02370</name>
    <name evidence="5" type="ORF">NCTC13832_02377</name>
    <name evidence="6" type="ORF">NCTC13832_02390</name>
    <name evidence="7" type="ORF">NCTC13832_02403</name>
    <name evidence="1" type="ORF">TP70_06490</name>
</gene>
<dbReference type="EMBL" id="UHDT01000002">
    <property type="protein sequence ID" value="SUN02109.1"/>
    <property type="molecule type" value="Genomic_DNA"/>
</dbReference>
<accession>A0A0D6XPC1</accession>
<evidence type="ECO:0000313" key="9">
    <source>
        <dbReference type="Proteomes" id="UP000254100"/>
    </source>
</evidence>
<dbReference type="EMBL" id="UHDT01000003">
    <property type="protein sequence ID" value="SUN02155.1"/>
    <property type="molecule type" value="Genomic_DNA"/>
</dbReference>
<dbReference type="RefSeq" id="WP_044360464.1">
    <property type="nucleotide sequence ID" value="NZ_JXWY01000038.1"/>
</dbReference>
<evidence type="ECO:0000313" key="7">
    <source>
        <dbReference type="EMBL" id="SUN02155.1"/>
    </source>
</evidence>
<proteinExistence type="predicted"/>
<evidence type="ECO:0000313" key="4">
    <source>
        <dbReference type="EMBL" id="SUN02122.1"/>
    </source>
</evidence>
<evidence type="ECO:0000313" key="6">
    <source>
        <dbReference type="EMBL" id="SUN02142.1"/>
    </source>
</evidence>
<dbReference type="EMBL" id="JXWY01000038">
    <property type="protein sequence ID" value="KIX90659.1"/>
    <property type="molecule type" value="Genomic_DNA"/>
</dbReference>
<dbReference type="EMBL" id="UHDT01000002">
    <property type="protein sequence ID" value="SUN02122.1"/>
    <property type="molecule type" value="Genomic_DNA"/>
</dbReference>
<evidence type="ECO:0000313" key="3">
    <source>
        <dbReference type="EMBL" id="SUN02109.1"/>
    </source>
</evidence>
<dbReference type="EMBL" id="UHDT01000003">
    <property type="protein sequence ID" value="SUN02142.1"/>
    <property type="molecule type" value="Genomic_DNA"/>
</dbReference>
<evidence type="ECO:0000313" key="2">
    <source>
        <dbReference type="EMBL" id="SUM56599.1"/>
    </source>
</evidence>
<sequence length="86" mass="10417">MPQLLSNEASQQLVADIVRLAETLALERVRQKQKRWLRQSEVMEEYRCTHKDIKQWEIAGLTKRKQGKSWYYDRRDIEQVLETLKQ</sequence>
<dbReference type="STRING" id="569857.TP70_06490"/>
<dbReference type="OrthoDB" id="1524679at2"/>
<dbReference type="AlphaFoldDB" id="A0A0D6XPC1"/>
<evidence type="ECO:0000313" key="5">
    <source>
        <dbReference type="EMBL" id="SUN02129.1"/>
    </source>
</evidence>
<organism evidence="3 9">
    <name type="scientific">Staphylococcus microti</name>
    <dbReference type="NCBI Taxonomy" id="569857"/>
    <lineage>
        <taxon>Bacteria</taxon>
        <taxon>Bacillati</taxon>
        <taxon>Bacillota</taxon>
        <taxon>Bacilli</taxon>
        <taxon>Bacillales</taxon>
        <taxon>Staphylococcaceae</taxon>
        <taxon>Staphylococcus</taxon>
    </lineage>
</organism>
<evidence type="ECO:0000313" key="8">
    <source>
        <dbReference type="Proteomes" id="UP000032366"/>
    </source>
</evidence>
<dbReference type="Proteomes" id="UP000032366">
    <property type="component" value="Unassembled WGS sequence"/>
</dbReference>
<dbReference type="Proteomes" id="UP000254100">
    <property type="component" value="Unassembled WGS sequence"/>
</dbReference>
<reference evidence="3 9" key="2">
    <citation type="submission" date="2018-06" db="EMBL/GenBank/DDBJ databases">
        <authorList>
            <consortium name="Pathogen Informatics"/>
            <person name="Doyle S."/>
        </authorList>
    </citation>
    <scope>NUCLEOTIDE SEQUENCE [LARGE SCALE GENOMIC DNA]</scope>
    <source>
        <strain evidence="3 9">NCTC13832</strain>
    </source>
</reference>
<dbReference type="SUPFAM" id="SSF46955">
    <property type="entry name" value="Putative DNA-binding domain"/>
    <property type="match status" value="1"/>
</dbReference>
<protein>
    <submittedName>
        <fullName evidence="3">Pathogenicity island protein</fullName>
    </submittedName>
</protein>
<dbReference type="InterPro" id="IPR009061">
    <property type="entry name" value="DNA-bd_dom_put_sf"/>
</dbReference>
<name>A0A0D6XPC1_9STAP</name>
<reference evidence="1 8" key="1">
    <citation type="submission" date="2015-01" db="EMBL/GenBank/DDBJ databases">
        <authorList>
            <person name="Guo J."/>
        </authorList>
    </citation>
    <scope>NUCLEOTIDE SEQUENCE [LARGE SCALE GENOMIC DNA]</scope>
    <source>
        <strain evidence="1 8">DSM 22147</strain>
    </source>
</reference>
<evidence type="ECO:0000313" key="1">
    <source>
        <dbReference type="EMBL" id="KIX90659.1"/>
    </source>
</evidence>
<dbReference type="EMBL" id="UHDT01000001">
    <property type="protein sequence ID" value="SUM56599.1"/>
    <property type="molecule type" value="Genomic_DNA"/>
</dbReference>
<keyword evidence="8" id="KW-1185">Reference proteome</keyword>
<dbReference type="EMBL" id="UHDT01000003">
    <property type="protein sequence ID" value="SUN02129.1"/>
    <property type="molecule type" value="Genomic_DNA"/>
</dbReference>